<comment type="caution">
    <text evidence="2">The sequence shown here is derived from an EMBL/GenBank/DDBJ whole genome shotgun (WGS) entry which is preliminary data.</text>
</comment>
<dbReference type="RefSeq" id="WP_381835260.1">
    <property type="nucleotide sequence ID" value="NZ_JBHTCF010000013.1"/>
</dbReference>
<accession>A0ABW2JQB1</accession>
<dbReference type="PANTHER" id="PTHR36220:SF1">
    <property type="entry name" value="GAMMA TUBULIN COMPLEX COMPONENT C-TERMINAL DOMAIN-CONTAINING PROTEIN"/>
    <property type="match status" value="1"/>
</dbReference>
<gene>
    <name evidence="2" type="ORF">ACFQVC_26840</name>
</gene>
<evidence type="ECO:0000313" key="2">
    <source>
        <dbReference type="EMBL" id="MFC7307829.1"/>
    </source>
</evidence>
<dbReference type="Proteomes" id="UP001596523">
    <property type="component" value="Unassembled WGS sequence"/>
</dbReference>
<name>A0ABW2JQB1_9ACTN</name>
<proteinExistence type="predicted"/>
<organism evidence="2 3">
    <name type="scientific">Streptomyces monticola</name>
    <dbReference type="NCBI Taxonomy" id="2666263"/>
    <lineage>
        <taxon>Bacteria</taxon>
        <taxon>Bacillati</taxon>
        <taxon>Actinomycetota</taxon>
        <taxon>Actinomycetes</taxon>
        <taxon>Kitasatosporales</taxon>
        <taxon>Streptomycetaceae</taxon>
        <taxon>Streptomyces</taxon>
    </lineage>
</organism>
<dbReference type="PANTHER" id="PTHR36220">
    <property type="entry name" value="UNNAMED PRODUCT"/>
    <property type="match status" value="1"/>
</dbReference>
<keyword evidence="1" id="KW-0732">Signal</keyword>
<protein>
    <submittedName>
        <fullName evidence="2">Uncharacterized protein</fullName>
    </submittedName>
</protein>
<reference evidence="3" key="1">
    <citation type="journal article" date="2019" name="Int. J. Syst. Evol. Microbiol.">
        <title>The Global Catalogue of Microorganisms (GCM) 10K type strain sequencing project: providing services to taxonomists for standard genome sequencing and annotation.</title>
        <authorList>
            <consortium name="The Broad Institute Genomics Platform"/>
            <consortium name="The Broad Institute Genome Sequencing Center for Infectious Disease"/>
            <person name="Wu L."/>
            <person name="Ma J."/>
        </authorList>
    </citation>
    <scope>NUCLEOTIDE SEQUENCE [LARGE SCALE GENOMIC DNA]</scope>
    <source>
        <strain evidence="3">SYNS20</strain>
    </source>
</reference>
<evidence type="ECO:0000313" key="3">
    <source>
        <dbReference type="Proteomes" id="UP001596523"/>
    </source>
</evidence>
<keyword evidence="3" id="KW-1185">Reference proteome</keyword>
<sequence length="365" mass="36105">MSTLRPRAALTSTLLAAALVTGVLCGSPAQAITGDAANDGAFAFTARLDIGNGARACSGYLRGTTNTSINQGKDGVVGTMEKGDRFGTSVAASPEHLAVGTPHEAIGEKTDAGAVQILAHKVTGGFPTPLVDADQNDSALTISGSAETGDQFAHALSMTSHRTVAGNSTAATESVLAIGVPGEALETDIKEGGRVVTVKITAAGKAAQLDDLSQAPADIIGTPEAGDRFGQQVAAVSTAPGAVATTSNALLAVGVPGEDVGTATNSGSLIAFSLLGNAGDREQAVEPGTFGLPGTPGANQKVGTNLHATGAHLYLGMPNGPTTYGAVHTVPWANITSGATDAVTTYEPGKGGLPAAGVNFGAVIR</sequence>
<dbReference type="EMBL" id="JBHTCF010000013">
    <property type="protein sequence ID" value="MFC7307829.1"/>
    <property type="molecule type" value="Genomic_DNA"/>
</dbReference>
<feature type="chain" id="PRO_5047226203" evidence="1">
    <location>
        <begin position="32"/>
        <end position="365"/>
    </location>
</feature>
<feature type="signal peptide" evidence="1">
    <location>
        <begin position="1"/>
        <end position="31"/>
    </location>
</feature>
<evidence type="ECO:0000256" key="1">
    <source>
        <dbReference type="SAM" id="SignalP"/>
    </source>
</evidence>